<dbReference type="Pfam" id="PF12625">
    <property type="entry name" value="Arabinose_bd"/>
    <property type="match status" value="1"/>
</dbReference>
<dbReference type="Pfam" id="PF12833">
    <property type="entry name" value="HTH_18"/>
    <property type="match status" value="1"/>
</dbReference>
<dbReference type="AlphaFoldDB" id="A0A9J9LED5"/>
<reference evidence="5 6" key="1">
    <citation type="journal article" date="2010" name="J. Bacteriol.">
        <title>Genome sequence of the dioxin-mineralizing bacterium Sphingomonas wittichii RW1.</title>
        <authorList>
            <person name="Miller T.R."/>
            <person name="Delcher A.L."/>
            <person name="Salzberg S.L."/>
            <person name="Saunders E."/>
            <person name="Detter J.C."/>
            <person name="Halden R.U."/>
        </authorList>
    </citation>
    <scope>NUCLEOTIDE SEQUENCE [LARGE SCALE GENOMIC DNA]</scope>
    <source>
        <strain evidence="6">DSM 6014 / CCUG 31198 / JCM 15750 / NBRC 105917 / EY 4224 / RW1</strain>
    </source>
</reference>
<dbReference type="SUPFAM" id="SSF46689">
    <property type="entry name" value="Homeodomain-like"/>
    <property type="match status" value="1"/>
</dbReference>
<protein>
    <submittedName>
        <fullName evidence="5">Helix-turn-helix-domain containing protein, AraC type</fullName>
    </submittedName>
</protein>
<dbReference type="EMBL" id="CP000699">
    <property type="protein sequence ID" value="ABQ67956.1"/>
    <property type="molecule type" value="Genomic_DNA"/>
</dbReference>
<dbReference type="PANTHER" id="PTHR47894:SF4">
    <property type="entry name" value="HTH-TYPE TRANSCRIPTIONAL REGULATOR GADX"/>
    <property type="match status" value="1"/>
</dbReference>
<keyword evidence="1" id="KW-0805">Transcription regulation</keyword>
<keyword evidence="3" id="KW-0804">Transcription</keyword>
<dbReference type="InterPro" id="IPR018060">
    <property type="entry name" value="HTH_AraC"/>
</dbReference>
<dbReference type="InterPro" id="IPR009057">
    <property type="entry name" value="Homeodomain-like_sf"/>
</dbReference>
<dbReference type="Proteomes" id="UP000001989">
    <property type="component" value="Chromosome"/>
</dbReference>
<feature type="domain" description="HTH araC/xylS-type" evidence="4">
    <location>
        <begin position="227"/>
        <end position="325"/>
    </location>
</feature>
<evidence type="ECO:0000256" key="2">
    <source>
        <dbReference type="ARBA" id="ARBA00023125"/>
    </source>
</evidence>
<evidence type="ECO:0000313" key="5">
    <source>
        <dbReference type="EMBL" id="ABQ67956.1"/>
    </source>
</evidence>
<sequence length="335" mass="37430">MTAVLAKFARAGGDGDALLARYRLTSAMLSDPWTTVPLARYVAMFEEMADLLDDPLLGVRLGMETRPVDLGPTGLIMARSGSVRNALDRLARFVNNLQSGTHSALNEADDLLVLTYRLNDPAIWPRRQDAEFTLSSVIRMIRSAFDPDWGPIQVQFEHPAPSVSAARALRRMLGCPIRFEAASNGMVMALEEAKARFRDEDHDLIDVLERYLTDFTPSESLSDRWRDKVLALIVTYLGQQPVTTERLAADLRLSPRSLQRRLAEEGTSVRALLRSHREELADHHLQAGASNLGNLAEALGYADGTTFWRAHRNWTGQAPSAVRRRLTADQKRSRL</sequence>
<dbReference type="KEGG" id="swi:Swit_1593"/>
<dbReference type="Gene3D" id="1.10.10.60">
    <property type="entry name" value="Homeodomain-like"/>
    <property type="match status" value="1"/>
</dbReference>
<dbReference type="PANTHER" id="PTHR47894">
    <property type="entry name" value="HTH-TYPE TRANSCRIPTIONAL REGULATOR GADX"/>
    <property type="match status" value="1"/>
</dbReference>
<accession>A0A9J9LED5</accession>
<dbReference type="PROSITE" id="PS01124">
    <property type="entry name" value="HTH_ARAC_FAMILY_2"/>
    <property type="match status" value="1"/>
</dbReference>
<dbReference type="GO" id="GO:0003700">
    <property type="term" value="F:DNA-binding transcription factor activity"/>
    <property type="evidence" value="ECO:0007669"/>
    <property type="project" value="InterPro"/>
</dbReference>
<dbReference type="SMART" id="SM00342">
    <property type="entry name" value="HTH_ARAC"/>
    <property type="match status" value="1"/>
</dbReference>
<organism evidence="5 6">
    <name type="scientific">Rhizorhabdus wittichii (strain DSM 6014 / CCUG 31198 / JCM 15750 / NBRC 105917 / EY 4224 / RW1)</name>
    <name type="common">Sphingomonas wittichii</name>
    <dbReference type="NCBI Taxonomy" id="392499"/>
    <lineage>
        <taxon>Bacteria</taxon>
        <taxon>Pseudomonadati</taxon>
        <taxon>Pseudomonadota</taxon>
        <taxon>Alphaproteobacteria</taxon>
        <taxon>Sphingomonadales</taxon>
        <taxon>Sphingomonadaceae</taxon>
        <taxon>Rhizorhabdus</taxon>
    </lineage>
</organism>
<evidence type="ECO:0000256" key="1">
    <source>
        <dbReference type="ARBA" id="ARBA00023015"/>
    </source>
</evidence>
<dbReference type="InterPro" id="IPR032687">
    <property type="entry name" value="AraC-type_N"/>
</dbReference>
<dbReference type="GO" id="GO:0000976">
    <property type="term" value="F:transcription cis-regulatory region binding"/>
    <property type="evidence" value="ECO:0007669"/>
    <property type="project" value="TreeGrafter"/>
</dbReference>
<evidence type="ECO:0000256" key="3">
    <source>
        <dbReference type="ARBA" id="ARBA00023163"/>
    </source>
</evidence>
<evidence type="ECO:0000259" key="4">
    <source>
        <dbReference type="PROSITE" id="PS01124"/>
    </source>
</evidence>
<evidence type="ECO:0000313" key="6">
    <source>
        <dbReference type="Proteomes" id="UP000001989"/>
    </source>
</evidence>
<gene>
    <name evidence="5" type="ordered locus">Swit_1593</name>
</gene>
<dbReference type="GO" id="GO:0005829">
    <property type="term" value="C:cytosol"/>
    <property type="evidence" value="ECO:0007669"/>
    <property type="project" value="TreeGrafter"/>
</dbReference>
<proteinExistence type="predicted"/>
<keyword evidence="6" id="KW-1185">Reference proteome</keyword>
<keyword evidence="2" id="KW-0238">DNA-binding</keyword>
<name>A0A9J9LED5_RHIWR</name>